<evidence type="ECO:0000259" key="3">
    <source>
        <dbReference type="PROSITE" id="PS50102"/>
    </source>
</evidence>
<evidence type="ECO:0000313" key="5">
    <source>
        <dbReference type="Proteomes" id="UP000053831"/>
    </source>
</evidence>
<dbReference type="SUPFAM" id="SSF54928">
    <property type="entry name" value="RNA-binding domain, RBD"/>
    <property type="match status" value="1"/>
</dbReference>
<keyword evidence="5" id="KW-1185">Reference proteome</keyword>
<evidence type="ECO:0000256" key="2">
    <source>
        <dbReference type="SAM" id="MobiDB-lite"/>
    </source>
</evidence>
<gene>
    <name evidence="4" type="ORF">ESCO_001614</name>
</gene>
<evidence type="ECO:0000313" key="4">
    <source>
        <dbReference type="EMBL" id="KOS21853.1"/>
    </source>
</evidence>
<dbReference type="OrthoDB" id="410044at2759"/>
<dbReference type="InterPro" id="IPR000504">
    <property type="entry name" value="RRM_dom"/>
</dbReference>
<feature type="domain" description="RRM" evidence="3">
    <location>
        <begin position="40"/>
        <end position="111"/>
    </location>
</feature>
<keyword evidence="1" id="KW-0694">RNA-binding</keyword>
<dbReference type="GO" id="GO:0003723">
    <property type="term" value="F:RNA binding"/>
    <property type="evidence" value="ECO:0007669"/>
    <property type="project" value="UniProtKB-UniRule"/>
</dbReference>
<name>A0A0N0RTZ6_ESCWE</name>
<evidence type="ECO:0000256" key="1">
    <source>
        <dbReference type="PROSITE-ProRule" id="PRU00176"/>
    </source>
</evidence>
<dbReference type="Proteomes" id="UP000053831">
    <property type="component" value="Unassembled WGS sequence"/>
</dbReference>
<organism evidence="4 5">
    <name type="scientific">Escovopsis weberi</name>
    <dbReference type="NCBI Taxonomy" id="150374"/>
    <lineage>
        <taxon>Eukaryota</taxon>
        <taxon>Fungi</taxon>
        <taxon>Dikarya</taxon>
        <taxon>Ascomycota</taxon>
        <taxon>Pezizomycotina</taxon>
        <taxon>Sordariomycetes</taxon>
        <taxon>Hypocreomycetidae</taxon>
        <taxon>Hypocreales</taxon>
        <taxon>Hypocreaceae</taxon>
        <taxon>Escovopsis</taxon>
    </lineage>
</organism>
<feature type="region of interest" description="Disordered" evidence="2">
    <location>
        <begin position="125"/>
        <end position="146"/>
    </location>
</feature>
<proteinExistence type="predicted"/>
<comment type="caution">
    <text evidence="4">The sequence shown here is derived from an EMBL/GenBank/DDBJ whole genome shotgun (WGS) entry which is preliminary data.</text>
</comment>
<dbReference type="STRING" id="150374.A0A0N0RTZ6"/>
<dbReference type="Gene3D" id="3.30.70.330">
    <property type="match status" value="1"/>
</dbReference>
<reference evidence="4 5" key="1">
    <citation type="submission" date="2015-07" db="EMBL/GenBank/DDBJ databases">
        <title>The genome of the fungus Escovopsis weberi, a specialized disease agent of ant agriculture.</title>
        <authorList>
            <person name="de Man T.J."/>
            <person name="Stajich J.E."/>
            <person name="Kubicek C.P."/>
            <person name="Chenthamara K."/>
            <person name="Atanasova L."/>
            <person name="Druzhinina I.S."/>
            <person name="Birnbaum S."/>
            <person name="Barribeau S.M."/>
            <person name="Teiling C."/>
            <person name="Suen G."/>
            <person name="Currie C."/>
            <person name="Gerardo N.M."/>
        </authorList>
    </citation>
    <scope>NUCLEOTIDE SEQUENCE [LARGE SCALE GENOMIC DNA]</scope>
</reference>
<sequence>MYDPKRDIEKRFGNHRIFRVRAFEPKAAEPAPESGRNKDDDAMLQRLVSECGQVVNIDLKRKFVPAGPTRSVEICFAFIEFMRPDSVDEAASTLNGMTVDEHTIRVERKQSQFSERPRRNFTARTPIATRPHPHNRSQAQNWREPMDSRHPGSIIVVFCW</sequence>
<protein>
    <recommendedName>
        <fullName evidence="3">RRM domain-containing protein</fullName>
    </recommendedName>
</protein>
<dbReference type="CDD" id="cd00590">
    <property type="entry name" value="RRM_SF"/>
    <property type="match status" value="1"/>
</dbReference>
<dbReference type="InterPro" id="IPR035979">
    <property type="entry name" value="RBD_domain_sf"/>
</dbReference>
<dbReference type="EMBL" id="LGSR01000006">
    <property type="protein sequence ID" value="KOS21853.1"/>
    <property type="molecule type" value="Genomic_DNA"/>
</dbReference>
<dbReference type="AlphaFoldDB" id="A0A0N0RTZ6"/>
<dbReference type="Pfam" id="PF00076">
    <property type="entry name" value="RRM_1"/>
    <property type="match status" value="1"/>
</dbReference>
<accession>A0A0N0RTZ6</accession>
<dbReference type="PROSITE" id="PS50102">
    <property type="entry name" value="RRM"/>
    <property type="match status" value="1"/>
</dbReference>
<dbReference type="InterPro" id="IPR012677">
    <property type="entry name" value="Nucleotide-bd_a/b_plait_sf"/>
</dbReference>